<dbReference type="InterPro" id="IPR041617">
    <property type="entry name" value="TPR_MalT"/>
</dbReference>
<dbReference type="SUPFAM" id="SSF46894">
    <property type="entry name" value="C-terminal effector domain of the bipartite response regulators"/>
    <property type="match status" value="1"/>
</dbReference>
<keyword evidence="3" id="KW-0804">Transcription</keyword>
<keyword evidence="2" id="KW-0238">DNA-binding</keyword>
<dbReference type="PANTHER" id="PTHR44688">
    <property type="entry name" value="DNA-BINDING TRANSCRIPTIONAL ACTIVATOR DEVR_DOSR"/>
    <property type="match status" value="1"/>
</dbReference>
<dbReference type="CDD" id="cd06170">
    <property type="entry name" value="LuxR_C_like"/>
    <property type="match status" value="1"/>
</dbReference>
<gene>
    <name evidence="5" type="ORF">BJN34_12555</name>
</gene>
<dbReference type="Proteomes" id="UP000189627">
    <property type="component" value="Chromosome 1"/>
</dbReference>
<dbReference type="RefSeq" id="WP_106062050.1">
    <property type="nucleotide sequence ID" value="NZ_CP017757.2"/>
</dbReference>
<dbReference type="InterPro" id="IPR027417">
    <property type="entry name" value="P-loop_NTPase"/>
</dbReference>
<protein>
    <recommendedName>
        <fullName evidence="4">HTH luxR-type domain-containing protein</fullName>
    </recommendedName>
</protein>
<organism evidence="5 6">
    <name type="scientific">Cupriavidus necator</name>
    <name type="common">Alcaligenes eutrophus</name>
    <name type="synonym">Ralstonia eutropha</name>
    <dbReference type="NCBI Taxonomy" id="106590"/>
    <lineage>
        <taxon>Bacteria</taxon>
        <taxon>Pseudomonadati</taxon>
        <taxon>Pseudomonadota</taxon>
        <taxon>Betaproteobacteria</taxon>
        <taxon>Burkholderiales</taxon>
        <taxon>Burkholderiaceae</taxon>
        <taxon>Cupriavidus</taxon>
    </lineage>
</organism>
<dbReference type="Gene3D" id="1.10.10.10">
    <property type="entry name" value="Winged helix-like DNA-binding domain superfamily/Winged helix DNA-binding domain"/>
    <property type="match status" value="1"/>
</dbReference>
<dbReference type="SUPFAM" id="SSF52540">
    <property type="entry name" value="P-loop containing nucleoside triphosphate hydrolases"/>
    <property type="match status" value="1"/>
</dbReference>
<feature type="domain" description="HTH luxR-type" evidence="4">
    <location>
        <begin position="835"/>
        <end position="900"/>
    </location>
</feature>
<sequence length="903" mass="99209">MSTNRPTLLLSKLYAPVLALSQMDRPRLSERMEAAGSARLIVVRAPAGFGKTTAMLQHVRQLKAAGAATAWFNLDAADNDLGRFVAHLNVAVADVAPATDASLHDGGVLELIERIAASPTAFTLFLDDFEAIQSSAVLDLIRQVLEHMPQRWQLVIGSRIVPGLGLGRLRARGQVFEIGLEQLRFSPDETAEFMRERRGLPLSGALLERLHHVTEGWATALWLASVSLEGREQPDAFLESFSGSDAAITEFLAEDVLDKQPEPVRDFLLRTSILQELNASLCDAVTGRQDSAATLAHLEQSNLFVVSLDRPGHYRYHSLFADFLRVQLQRASPGAAADLHQRAAQWFEAQARPVPAVEHAMQASDPEVVVRLLGNHVQKLLDVGRFRLLARWLDKLPAAVLDANPRLRMAHLWALAFTHRHQEALAMLARFDALLASGTVHCDDEVQAHLLAMRPMFMMMSDDERGLEVAIASHARLDPRYGFPYSLLTNSLAFFYAGLNRNEEARTLLERARRSHFEIGSTFSLVIAECLEGSISLRQGRLQDALVRFRVAMNNMATEETPGAEGHALAAVQLAEALYEAGQPEQSERILTVYLPLARDLGLGNFMVRGHITLSRLAWHRGEHERAFGLLGELEYQGHQDNVRRLVVCSELERSRLALLRGDTAAAAAYLQRAEGSIERLAGKDPTVPLHDVESIALARLRLKVRGEAPASALDEALAELPEAIEAARAQECHRLRLHLTLLWVEALQRTGQVVEAGERLARAIAEAAPQGMVRPFADEGPVVAAMVLAWRRANASRLRQQPAELAAFAERLETACQIAAGAASDDDSVTRSDAEALAAGLTHREIHVLKLLALGKSNAAIAQSLFVSENTIRTHLRNISSKLGAHNRTEAVMLARQQGLIA</sequence>
<dbReference type="PANTHER" id="PTHR44688:SF16">
    <property type="entry name" value="DNA-BINDING TRANSCRIPTIONAL ACTIVATOR DEVR_DOSR"/>
    <property type="match status" value="1"/>
</dbReference>
<accession>A0A1U9UPX4</accession>
<evidence type="ECO:0000313" key="5">
    <source>
        <dbReference type="EMBL" id="AQV94712.1"/>
    </source>
</evidence>
<evidence type="ECO:0000256" key="2">
    <source>
        <dbReference type="ARBA" id="ARBA00023125"/>
    </source>
</evidence>
<evidence type="ECO:0000256" key="1">
    <source>
        <dbReference type="ARBA" id="ARBA00023015"/>
    </source>
</evidence>
<dbReference type="Pfam" id="PF00196">
    <property type="entry name" value="GerE"/>
    <property type="match status" value="1"/>
</dbReference>
<evidence type="ECO:0000256" key="3">
    <source>
        <dbReference type="ARBA" id="ARBA00023163"/>
    </source>
</evidence>
<name>A0A1U9UPX4_CUPNE</name>
<dbReference type="PROSITE" id="PS50043">
    <property type="entry name" value="HTH_LUXR_2"/>
    <property type="match status" value="1"/>
</dbReference>
<dbReference type="Gene3D" id="1.25.40.10">
    <property type="entry name" value="Tetratricopeptide repeat domain"/>
    <property type="match status" value="1"/>
</dbReference>
<proteinExistence type="predicted"/>
<dbReference type="GO" id="GO:0003677">
    <property type="term" value="F:DNA binding"/>
    <property type="evidence" value="ECO:0007669"/>
    <property type="project" value="UniProtKB-KW"/>
</dbReference>
<dbReference type="InterPro" id="IPR016032">
    <property type="entry name" value="Sig_transdc_resp-reg_C-effctor"/>
</dbReference>
<dbReference type="InterPro" id="IPR011990">
    <property type="entry name" value="TPR-like_helical_dom_sf"/>
</dbReference>
<dbReference type="OrthoDB" id="134985at2"/>
<dbReference type="InterPro" id="IPR059106">
    <property type="entry name" value="WHD_MalT"/>
</dbReference>
<dbReference type="KEGG" id="cuh:BJN34_12555"/>
<dbReference type="InterPro" id="IPR000792">
    <property type="entry name" value="Tscrpt_reg_LuxR_C"/>
</dbReference>
<dbReference type="EMBL" id="CP017757">
    <property type="protein sequence ID" value="AQV94712.1"/>
    <property type="molecule type" value="Genomic_DNA"/>
</dbReference>
<dbReference type="GO" id="GO:0006355">
    <property type="term" value="P:regulation of DNA-templated transcription"/>
    <property type="evidence" value="ECO:0007669"/>
    <property type="project" value="InterPro"/>
</dbReference>
<dbReference type="PRINTS" id="PR00038">
    <property type="entry name" value="HTHLUXR"/>
</dbReference>
<keyword evidence="1" id="KW-0805">Transcription regulation</keyword>
<dbReference type="InterPro" id="IPR036388">
    <property type="entry name" value="WH-like_DNA-bd_sf"/>
</dbReference>
<dbReference type="SMART" id="SM00421">
    <property type="entry name" value="HTH_LUXR"/>
    <property type="match status" value="1"/>
</dbReference>
<dbReference type="PROSITE" id="PS00622">
    <property type="entry name" value="HTH_LUXR_1"/>
    <property type="match status" value="1"/>
</dbReference>
<reference evidence="6" key="1">
    <citation type="submission" date="2017-02" db="EMBL/GenBank/DDBJ databases">
        <title>Complete genome sequence of Cupriavidus necator strain NH9, a 3-chlorobenzoate degrader.</title>
        <authorList>
            <person name="Moriuchi R."/>
            <person name="Dohra H."/>
            <person name="Ogawa N."/>
        </authorList>
    </citation>
    <scope>NUCLEOTIDE SEQUENCE [LARGE SCALE GENOMIC DNA]</scope>
    <source>
        <strain evidence="6">NH9</strain>
    </source>
</reference>
<dbReference type="Pfam" id="PF17874">
    <property type="entry name" value="TPR_MalT"/>
    <property type="match status" value="1"/>
</dbReference>
<evidence type="ECO:0000259" key="4">
    <source>
        <dbReference type="PROSITE" id="PS50043"/>
    </source>
</evidence>
<dbReference type="Pfam" id="PF25873">
    <property type="entry name" value="WHD_MalT"/>
    <property type="match status" value="1"/>
</dbReference>
<dbReference type="AlphaFoldDB" id="A0A1U9UPX4"/>
<evidence type="ECO:0000313" key="6">
    <source>
        <dbReference type="Proteomes" id="UP000189627"/>
    </source>
</evidence>